<accession>H2E9N7</accession>
<proteinExistence type="predicted"/>
<organism evidence="2">
    <name type="scientific">Megavirus courdo7</name>
    <dbReference type="NCBI Taxonomy" id="1128135"/>
    <lineage>
        <taxon>Viruses</taxon>
        <taxon>Varidnaviria</taxon>
        <taxon>Bamfordvirae</taxon>
        <taxon>Nucleocytoviricota</taxon>
        <taxon>Megaviricetes</taxon>
        <taxon>Imitervirales</taxon>
        <taxon>Mimiviridae</taxon>
        <taxon>Megamimivirinae</taxon>
        <taxon>Megavirus</taxon>
    </lineage>
</organism>
<name>H2E9N7_9VIRU</name>
<dbReference type="EMBL" id="JN885990">
    <property type="protein sequence ID" value="AEX61110.1"/>
    <property type="molecule type" value="Genomic_DNA"/>
</dbReference>
<gene>
    <name evidence="2" type="ORF">c7_L44</name>
</gene>
<feature type="region of interest" description="Disordered" evidence="1">
    <location>
        <begin position="1"/>
        <end position="29"/>
    </location>
</feature>
<reference evidence="2" key="1">
    <citation type="submission" date="2011-10" db="EMBL/GenBank/DDBJ databases">
        <title>Provirophages and transpovirons: unique mobilome of giant viruses.</title>
        <authorList>
            <person name="Desnues C."/>
            <person name="LaScola B."/>
            <person name="Yutin N."/>
            <person name="Fournous G."/>
            <person name="Koonin E."/>
            <person name="Raoult D."/>
        </authorList>
    </citation>
    <scope>NUCLEOTIDE SEQUENCE</scope>
    <source>
        <strain evidence="2">Mv13-c7</strain>
    </source>
</reference>
<evidence type="ECO:0000256" key="1">
    <source>
        <dbReference type="SAM" id="MobiDB-lite"/>
    </source>
</evidence>
<feature type="compositionally biased region" description="Acidic residues" evidence="1">
    <location>
        <begin position="1"/>
        <end position="14"/>
    </location>
</feature>
<evidence type="ECO:0000313" key="2">
    <source>
        <dbReference type="EMBL" id="AEX61110.1"/>
    </source>
</evidence>
<protein>
    <submittedName>
        <fullName evidence="2">Uncharacterized protein</fullName>
    </submittedName>
</protein>
<sequence length="29" mass="3403">MFSDSEDEKFEDESWGGWFDVGTESELDE</sequence>